<reference evidence="3" key="1">
    <citation type="submission" date="2025-08" db="UniProtKB">
        <authorList>
            <consortium name="RefSeq"/>
        </authorList>
    </citation>
    <scope>IDENTIFICATION</scope>
    <source>
        <strain evidence="3">Ishihara</strain>
        <tissue evidence="3">Whole body</tissue>
    </source>
</reference>
<proteinExistence type="predicted"/>
<feature type="signal peptide" evidence="1">
    <location>
        <begin position="1"/>
        <end position="20"/>
    </location>
</feature>
<dbReference type="KEGG" id="sliu:111347974"/>
<dbReference type="OrthoDB" id="10602437at2759"/>
<feature type="chain" id="PRO_5039889564" evidence="1">
    <location>
        <begin position="21"/>
        <end position="106"/>
    </location>
</feature>
<evidence type="ECO:0000313" key="3">
    <source>
        <dbReference type="RefSeq" id="XP_022814162.1"/>
    </source>
</evidence>
<dbReference type="RefSeq" id="XP_022814162.1">
    <property type="nucleotide sequence ID" value="XM_022958394.1"/>
</dbReference>
<evidence type="ECO:0000256" key="1">
    <source>
        <dbReference type="SAM" id="SignalP"/>
    </source>
</evidence>
<accession>A0A9J7DQ12</accession>
<dbReference type="AlphaFoldDB" id="A0A9J7DQ12"/>
<evidence type="ECO:0000313" key="2">
    <source>
        <dbReference type="Proteomes" id="UP000301870"/>
    </source>
</evidence>
<keyword evidence="1" id="KW-0732">Signal</keyword>
<keyword evidence="2" id="KW-1185">Reference proteome</keyword>
<organism evidence="2 3">
    <name type="scientific">Spodoptera litura</name>
    <name type="common">Asian cotton leafworm</name>
    <dbReference type="NCBI Taxonomy" id="69820"/>
    <lineage>
        <taxon>Eukaryota</taxon>
        <taxon>Metazoa</taxon>
        <taxon>Ecdysozoa</taxon>
        <taxon>Arthropoda</taxon>
        <taxon>Hexapoda</taxon>
        <taxon>Insecta</taxon>
        <taxon>Pterygota</taxon>
        <taxon>Neoptera</taxon>
        <taxon>Endopterygota</taxon>
        <taxon>Lepidoptera</taxon>
        <taxon>Glossata</taxon>
        <taxon>Ditrysia</taxon>
        <taxon>Noctuoidea</taxon>
        <taxon>Noctuidae</taxon>
        <taxon>Amphipyrinae</taxon>
        <taxon>Spodoptera</taxon>
    </lineage>
</organism>
<sequence>MTPIIVSAFSFYILLCAVMAKPTEIASDSELKSVEEYRSVQLNSNDSGDLNTISASGNVPVAGVKSSRRRRHAMKGSGCPSDTVKAYGSCLPFDVYEQILPDIMDR</sequence>
<name>A0A9J7DQ12_SPOLT</name>
<gene>
    <name evidence="3" type="primary">LOC111347974</name>
</gene>
<dbReference type="Proteomes" id="UP000301870">
    <property type="component" value="Chromosome 6"/>
</dbReference>
<dbReference type="GeneID" id="111347974"/>
<protein>
    <submittedName>
        <fullName evidence="3">Uncharacterized protein LOC111347974</fullName>
    </submittedName>
</protein>